<gene>
    <name evidence="3" type="ORF">AVL57_03750</name>
</gene>
<evidence type="ECO:0000256" key="1">
    <source>
        <dbReference type="SAM" id="SignalP"/>
    </source>
</evidence>
<evidence type="ECO:0000313" key="3">
    <source>
        <dbReference type="EMBL" id="AMJ73169.1"/>
    </source>
</evidence>
<dbReference type="Pfam" id="PF13372">
    <property type="entry name" value="Alginate_exp"/>
    <property type="match status" value="1"/>
</dbReference>
<feature type="domain" description="Alginate export" evidence="2">
    <location>
        <begin position="73"/>
        <end position="453"/>
    </location>
</feature>
<dbReference type="EMBL" id="CP013926">
    <property type="protein sequence ID" value="AMJ73169.1"/>
    <property type="molecule type" value="Genomic_DNA"/>
</dbReference>
<protein>
    <recommendedName>
        <fullName evidence="2">Alginate export domain-containing protein</fullName>
    </recommendedName>
</protein>
<feature type="chain" id="PRO_5045036302" description="Alginate export domain-containing protein" evidence="1">
    <location>
        <begin position="39"/>
        <end position="471"/>
    </location>
</feature>
<dbReference type="Proteomes" id="UP000056750">
    <property type="component" value="Chromosome"/>
</dbReference>
<organism evidence="3 4">
    <name type="scientific">Alteromonas stellipolaris</name>
    <dbReference type="NCBI Taxonomy" id="233316"/>
    <lineage>
        <taxon>Bacteria</taxon>
        <taxon>Pseudomonadati</taxon>
        <taxon>Pseudomonadota</taxon>
        <taxon>Gammaproteobacteria</taxon>
        <taxon>Alteromonadales</taxon>
        <taxon>Alteromonadaceae</taxon>
        <taxon>Alteromonas/Salinimonas group</taxon>
        <taxon>Alteromonas</taxon>
    </lineage>
</organism>
<feature type="signal peptide" evidence="1">
    <location>
        <begin position="1"/>
        <end position="38"/>
    </location>
</feature>
<keyword evidence="4" id="KW-1185">Reference proteome</keyword>
<evidence type="ECO:0000313" key="4">
    <source>
        <dbReference type="Proteomes" id="UP000056750"/>
    </source>
</evidence>
<proteinExistence type="predicted"/>
<sequence>MYTCSSINGWLNPVKNVAFYLMLPCTVTVAAFACTASASEEPISAVSVASSPNSSSADSLKAQALKSKAPTFDISGSYRLRYEHLNNPIFPSSSEDRAQVNRRVSSRLLVKAQTNWDVFNVTLELADSRVWLDDNDPTLTSSQVNTLEPLQFFVRYTPQDSQYLKGITAGRITFDHGSRRLIGQGVYRNTKNAFDGVLVDYQVSDWNIRGFYLLPVSRLPSDSGAVADAERAFDKSYSEREFFGLYITSPDNNVKLQSYWLKEEDSAKLSTKNRDLYTLSVDYTKPFADTWKANIEVIGQTGTSHQTASASDTTELDVESWLLHANIGKKITDYTFLRGEIDAISGDNDSSDNTISDFDSLYGVRRFDFGPTDVYQAMPRRNLYTVGARSVTKPSKEHNIMVSYKAMWYQKAPESVDNFIGQQLEARWRWQIMPSLRLAIGAAYLLKGDGFERGDYPDDSQFVFTGALYTF</sequence>
<dbReference type="InterPro" id="IPR053728">
    <property type="entry name" value="Alginate_Permeability_Chnl"/>
</dbReference>
<name>A0ABN4LJC7_9ALTE</name>
<evidence type="ECO:0000259" key="2">
    <source>
        <dbReference type="Pfam" id="PF13372"/>
    </source>
</evidence>
<keyword evidence="1" id="KW-0732">Signal</keyword>
<reference evidence="3 4" key="1">
    <citation type="submission" date="2015-12" db="EMBL/GenBank/DDBJ databases">
        <title>Intraspecies pangenome expansion in the marine bacterium Alteromonas.</title>
        <authorList>
            <person name="Lopez-Perez M."/>
            <person name="Rodriguez-Valera F."/>
        </authorList>
    </citation>
    <scope>NUCLEOTIDE SEQUENCE [LARGE SCALE GENOMIC DNA]</scope>
    <source>
        <strain evidence="3 4">LMG 21861</strain>
    </source>
</reference>
<accession>A0ABN4LJC7</accession>
<dbReference type="InterPro" id="IPR025388">
    <property type="entry name" value="Alginate_export_dom"/>
</dbReference>
<dbReference type="Gene3D" id="2.40.160.100">
    <property type="match status" value="1"/>
</dbReference>